<feature type="compositionally biased region" description="Low complexity" evidence="1">
    <location>
        <begin position="243"/>
        <end position="253"/>
    </location>
</feature>
<evidence type="ECO:0000256" key="1">
    <source>
        <dbReference type="SAM" id="MobiDB-lite"/>
    </source>
</evidence>
<feature type="compositionally biased region" description="Low complexity" evidence="1">
    <location>
        <begin position="13"/>
        <end position="25"/>
    </location>
</feature>
<dbReference type="AlphaFoldDB" id="A0AAW0AY54"/>
<proteinExistence type="predicted"/>
<accession>A0AAW0AY54</accession>
<reference evidence="2 3" key="1">
    <citation type="journal article" date="2024" name="J Genomics">
        <title>Draft genome sequencing and assembly of Favolaschia claudopus CIRM-BRFM 2984 isolated from oak limbs.</title>
        <authorList>
            <person name="Navarro D."/>
            <person name="Drula E."/>
            <person name="Chaduli D."/>
            <person name="Cazenave R."/>
            <person name="Ahrendt S."/>
            <person name="Wang J."/>
            <person name="Lipzen A."/>
            <person name="Daum C."/>
            <person name="Barry K."/>
            <person name="Grigoriev I.V."/>
            <person name="Favel A."/>
            <person name="Rosso M.N."/>
            <person name="Martin F."/>
        </authorList>
    </citation>
    <scope>NUCLEOTIDE SEQUENCE [LARGE SCALE GENOMIC DNA]</scope>
    <source>
        <strain evidence="2 3">CIRM-BRFM 2984</strain>
    </source>
</reference>
<sequence length="288" mass="30028">MTSQLDIRQTHWSSPESSGPSTPTSANADRIFNDPESWNASSDDCLGSPNHNKDDGATWALLEQFPEVPSSPDPSSHFRLSTRFSKHVHVRVLSPSPRLASSSSSCDSSPLPSPPASPKTTAVASTSSKAMCEPKKSVRTQRAALAAHPPGPRAALAKGASHTTVAADSAAAPLRVPSRPLLPPPPVPKPPPTAVIEPSSLVPPAKSIDTPPESPDPGAELSLPKTGSSSLRPLPSIPRHRPSPLQLASASTAAQTARALRSLPPIPGSARCLRALEPVCRHQATLSL</sequence>
<dbReference type="EMBL" id="JAWWNJ010000046">
    <property type="protein sequence ID" value="KAK7018508.1"/>
    <property type="molecule type" value="Genomic_DNA"/>
</dbReference>
<evidence type="ECO:0000313" key="3">
    <source>
        <dbReference type="Proteomes" id="UP001362999"/>
    </source>
</evidence>
<feature type="compositionally biased region" description="Pro residues" evidence="1">
    <location>
        <begin position="180"/>
        <end position="193"/>
    </location>
</feature>
<gene>
    <name evidence="2" type="ORF">R3P38DRAFT_3200879</name>
</gene>
<organism evidence="2 3">
    <name type="scientific">Favolaschia claudopus</name>
    <dbReference type="NCBI Taxonomy" id="2862362"/>
    <lineage>
        <taxon>Eukaryota</taxon>
        <taxon>Fungi</taxon>
        <taxon>Dikarya</taxon>
        <taxon>Basidiomycota</taxon>
        <taxon>Agaricomycotina</taxon>
        <taxon>Agaricomycetes</taxon>
        <taxon>Agaricomycetidae</taxon>
        <taxon>Agaricales</taxon>
        <taxon>Marasmiineae</taxon>
        <taxon>Mycenaceae</taxon>
        <taxon>Favolaschia</taxon>
    </lineage>
</organism>
<keyword evidence="3" id="KW-1185">Reference proteome</keyword>
<comment type="caution">
    <text evidence="2">The sequence shown here is derived from an EMBL/GenBank/DDBJ whole genome shotgun (WGS) entry which is preliminary data.</text>
</comment>
<feature type="region of interest" description="Disordered" evidence="1">
    <location>
        <begin position="95"/>
        <end position="253"/>
    </location>
</feature>
<name>A0AAW0AY54_9AGAR</name>
<protein>
    <submittedName>
        <fullName evidence="2">Uncharacterized protein</fullName>
    </submittedName>
</protein>
<feature type="region of interest" description="Disordered" evidence="1">
    <location>
        <begin position="1"/>
        <end position="79"/>
    </location>
</feature>
<feature type="compositionally biased region" description="Low complexity" evidence="1">
    <location>
        <begin position="169"/>
        <end position="179"/>
    </location>
</feature>
<feature type="compositionally biased region" description="Polar residues" evidence="1">
    <location>
        <begin position="1"/>
        <end position="12"/>
    </location>
</feature>
<feature type="compositionally biased region" description="Low complexity" evidence="1">
    <location>
        <begin position="118"/>
        <end position="128"/>
    </location>
</feature>
<evidence type="ECO:0000313" key="2">
    <source>
        <dbReference type="EMBL" id="KAK7018508.1"/>
    </source>
</evidence>
<feature type="compositionally biased region" description="Low complexity" evidence="1">
    <location>
        <begin position="95"/>
        <end position="110"/>
    </location>
</feature>
<dbReference type="Proteomes" id="UP001362999">
    <property type="component" value="Unassembled WGS sequence"/>
</dbReference>